<evidence type="ECO:0000313" key="3">
    <source>
        <dbReference type="Proteomes" id="UP000242849"/>
    </source>
</evidence>
<proteinExistence type="predicted"/>
<reference evidence="3" key="1">
    <citation type="submission" date="2016-10" db="EMBL/GenBank/DDBJ databases">
        <authorList>
            <person name="Varghese N."/>
            <person name="Submissions S."/>
        </authorList>
    </citation>
    <scope>NUCLEOTIDE SEQUENCE [LARGE SCALE GENOMIC DNA]</scope>
    <source>
        <strain evidence="3">DSM 12111</strain>
    </source>
</reference>
<evidence type="ECO:0008006" key="4">
    <source>
        <dbReference type="Google" id="ProtNLM"/>
    </source>
</evidence>
<dbReference type="EMBL" id="FNSC01000001">
    <property type="protein sequence ID" value="SEB99832.1"/>
    <property type="molecule type" value="Genomic_DNA"/>
</dbReference>
<dbReference type="AlphaFoldDB" id="A0A1H4NYU1"/>
<dbReference type="Gene3D" id="1.10.8.10">
    <property type="entry name" value="DNA helicase RuvA subunit, C-terminal domain"/>
    <property type="match status" value="1"/>
</dbReference>
<dbReference type="Proteomes" id="UP000242849">
    <property type="component" value="Unassembled WGS sequence"/>
</dbReference>
<protein>
    <recommendedName>
        <fullName evidence="4">ParB-like nuclease</fullName>
    </recommendedName>
</protein>
<dbReference type="RefSeq" id="WP_090375460.1">
    <property type="nucleotide sequence ID" value="NZ_CP156749.1"/>
</dbReference>
<dbReference type="Pfam" id="PF08857">
    <property type="entry name" value="ParBc_2"/>
    <property type="match status" value="1"/>
</dbReference>
<organism evidence="2 3">
    <name type="scientific">Pseudomonas anguilliseptica</name>
    <dbReference type="NCBI Taxonomy" id="53406"/>
    <lineage>
        <taxon>Bacteria</taxon>
        <taxon>Pseudomonadati</taxon>
        <taxon>Pseudomonadota</taxon>
        <taxon>Gammaproteobacteria</taxon>
        <taxon>Pseudomonadales</taxon>
        <taxon>Pseudomonadaceae</taxon>
        <taxon>Pseudomonas</taxon>
    </lineage>
</organism>
<dbReference type="SUPFAM" id="SSF110849">
    <property type="entry name" value="ParB/Sulfiredoxin"/>
    <property type="match status" value="1"/>
</dbReference>
<dbReference type="InterPro" id="IPR014956">
    <property type="entry name" value="ParBc_2"/>
</dbReference>
<feature type="chain" id="PRO_5017265777" description="ParB-like nuclease" evidence="1">
    <location>
        <begin position="20"/>
        <end position="305"/>
    </location>
</feature>
<dbReference type="InterPro" id="IPR036086">
    <property type="entry name" value="ParB/Sulfiredoxin_sf"/>
</dbReference>
<evidence type="ECO:0000256" key="1">
    <source>
        <dbReference type="SAM" id="SignalP"/>
    </source>
</evidence>
<dbReference type="Gene3D" id="3.90.1530.10">
    <property type="entry name" value="Conserved hypothetical protein from pyrococcus furiosus pfu- 392566-001, ParB domain"/>
    <property type="match status" value="1"/>
</dbReference>
<dbReference type="CDD" id="cd16390">
    <property type="entry name" value="ParB_N_Srx_like"/>
    <property type="match status" value="1"/>
</dbReference>
<name>A0A1H4NYU1_PSEAG</name>
<sequence length="305" mass="33623">MRVCAVLLLMAGLSAAAVAEDYRAAKPGELLQVRLEQLHPSQAVVGYDQIYYKLGRFAKEPNKLFDEYCEANGQGESSKVPKGANLHQPDSFSCQGAVASRSSEMKTVVVGPEGRLYLTDGHHTFTTLWEQPEGGATLPMWVKVTDIGSDSADLVSFWQRMQVARKVWLKDGQGQVITPEQIPAQLGLGSLADDPYRALVYFTREVAYDKPRSGEVAPEFLEFYWGNWLRGQLNLSEYDLRDKGDYRDAIAAAAKLMVALKADSTVGDSGFKAAELGGYSSVGRKEMGKMASKKLPYMVAYKAMR</sequence>
<evidence type="ECO:0000313" key="2">
    <source>
        <dbReference type="EMBL" id="SEB99832.1"/>
    </source>
</evidence>
<gene>
    <name evidence="2" type="ORF">SAMN05421553_0152</name>
</gene>
<dbReference type="STRING" id="53406.SAMN05421553_0152"/>
<keyword evidence="3" id="KW-1185">Reference proteome</keyword>
<keyword evidence="1" id="KW-0732">Signal</keyword>
<dbReference type="OrthoDB" id="323572at2"/>
<feature type="signal peptide" evidence="1">
    <location>
        <begin position="1"/>
        <end position="19"/>
    </location>
</feature>
<accession>A0A1H4NYU1</accession>